<evidence type="ECO:0000256" key="4">
    <source>
        <dbReference type="ARBA" id="ARBA00022840"/>
    </source>
</evidence>
<evidence type="ECO:0000256" key="3">
    <source>
        <dbReference type="ARBA" id="ARBA00022741"/>
    </source>
</evidence>
<dbReference type="SMART" id="SM00382">
    <property type="entry name" value="AAA"/>
    <property type="match status" value="1"/>
</dbReference>
<evidence type="ECO:0000259" key="5">
    <source>
        <dbReference type="PROSITE" id="PS50893"/>
    </source>
</evidence>
<keyword evidence="4" id="KW-0067">ATP-binding</keyword>
<feature type="domain" description="ABC transporter" evidence="5">
    <location>
        <begin position="2"/>
        <end position="234"/>
    </location>
</feature>
<reference evidence="6 7" key="1">
    <citation type="journal article" date="2020" name="Microorganisms">
        <title>Osmotic Adaptation and Compatible Solute Biosynthesis of Phototrophic Bacteria as Revealed from Genome Analyses.</title>
        <authorList>
            <person name="Imhoff J.F."/>
            <person name="Rahn T."/>
            <person name="Kunzel S."/>
            <person name="Keller A."/>
            <person name="Neulinger S.C."/>
        </authorList>
    </citation>
    <scope>NUCLEOTIDE SEQUENCE [LARGE SCALE GENOMIC DNA]</scope>
    <source>
        <strain evidence="6 7">DSM 21303</strain>
    </source>
</reference>
<sequence>MLSIAGLSFGYRGAPVLSELALQAPAGVLTAVLGPNGVGKSTLLKLIAGLLPAPRDRVRLDGTDLSRLTRTRRAQRIAYLPQMTTPAQVSVFEAVLLGRLPHPSGRTDTDLVLVEEMLQRLGLACLSDRPVTQLSGGELQKVLIARALVQEPRLLLLDEPVNHLDLRNQIEVLETIQGVVQDQNLVGLVVLHDLNLALRFAERVLLLGPGGAIHTGAMAELRTDQVEQAYGIAVVRGEVGGLPVMIPRGAAVAADAGARRRRA</sequence>
<dbReference type="CDD" id="cd03214">
    <property type="entry name" value="ABC_Iron-Siderophores_B12_Hemin"/>
    <property type="match status" value="1"/>
</dbReference>
<comment type="similarity">
    <text evidence="1">Belongs to the ABC transporter superfamily.</text>
</comment>
<protein>
    <submittedName>
        <fullName evidence="6">ABC transporter</fullName>
    </submittedName>
</protein>
<dbReference type="PROSITE" id="PS00211">
    <property type="entry name" value="ABC_TRANSPORTER_1"/>
    <property type="match status" value="1"/>
</dbReference>
<accession>A0A9X0WKB9</accession>
<organism evidence="6 7">
    <name type="scientific">Thiocapsa imhoffii</name>
    <dbReference type="NCBI Taxonomy" id="382777"/>
    <lineage>
        <taxon>Bacteria</taxon>
        <taxon>Pseudomonadati</taxon>
        <taxon>Pseudomonadota</taxon>
        <taxon>Gammaproteobacteria</taxon>
        <taxon>Chromatiales</taxon>
        <taxon>Chromatiaceae</taxon>
        <taxon>Thiocapsa</taxon>
    </lineage>
</organism>
<dbReference type="InterPro" id="IPR027417">
    <property type="entry name" value="P-loop_NTPase"/>
</dbReference>
<gene>
    <name evidence="6" type="ORF">CKO25_15830</name>
</gene>
<dbReference type="Proteomes" id="UP001138802">
    <property type="component" value="Unassembled WGS sequence"/>
</dbReference>
<keyword evidence="2" id="KW-0813">Transport</keyword>
<evidence type="ECO:0000313" key="7">
    <source>
        <dbReference type="Proteomes" id="UP001138802"/>
    </source>
</evidence>
<comment type="caution">
    <text evidence="6">The sequence shown here is derived from an EMBL/GenBank/DDBJ whole genome shotgun (WGS) entry which is preliminary data.</text>
</comment>
<dbReference type="FunFam" id="3.40.50.300:FF:000134">
    <property type="entry name" value="Iron-enterobactin ABC transporter ATP-binding protein"/>
    <property type="match status" value="1"/>
</dbReference>
<dbReference type="GO" id="GO:0005524">
    <property type="term" value="F:ATP binding"/>
    <property type="evidence" value="ECO:0007669"/>
    <property type="project" value="UniProtKB-KW"/>
</dbReference>
<dbReference type="InterPro" id="IPR003439">
    <property type="entry name" value="ABC_transporter-like_ATP-bd"/>
</dbReference>
<dbReference type="Gene3D" id="3.40.50.300">
    <property type="entry name" value="P-loop containing nucleotide triphosphate hydrolases"/>
    <property type="match status" value="1"/>
</dbReference>
<dbReference type="EMBL" id="NRSD01000019">
    <property type="protein sequence ID" value="MBK1646090.1"/>
    <property type="molecule type" value="Genomic_DNA"/>
</dbReference>
<dbReference type="PANTHER" id="PTHR42794">
    <property type="entry name" value="HEMIN IMPORT ATP-BINDING PROTEIN HMUV"/>
    <property type="match status" value="1"/>
</dbReference>
<evidence type="ECO:0000313" key="6">
    <source>
        <dbReference type="EMBL" id="MBK1646090.1"/>
    </source>
</evidence>
<keyword evidence="7" id="KW-1185">Reference proteome</keyword>
<name>A0A9X0WKB9_9GAMM</name>
<evidence type="ECO:0000256" key="1">
    <source>
        <dbReference type="ARBA" id="ARBA00005417"/>
    </source>
</evidence>
<dbReference type="RefSeq" id="WP_200388904.1">
    <property type="nucleotide sequence ID" value="NZ_NRSD01000019.1"/>
</dbReference>
<dbReference type="PANTHER" id="PTHR42794:SF2">
    <property type="entry name" value="ABC TRANSPORTER ATP-BINDING PROTEIN"/>
    <property type="match status" value="1"/>
</dbReference>
<dbReference type="Pfam" id="PF00005">
    <property type="entry name" value="ABC_tran"/>
    <property type="match status" value="1"/>
</dbReference>
<dbReference type="AlphaFoldDB" id="A0A9X0WKB9"/>
<dbReference type="PROSITE" id="PS50893">
    <property type="entry name" value="ABC_TRANSPORTER_2"/>
    <property type="match status" value="1"/>
</dbReference>
<dbReference type="InterPro" id="IPR003593">
    <property type="entry name" value="AAA+_ATPase"/>
</dbReference>
<keyword evidence="3" id="KW-0547">Nucleotide-binding</keyword>
<dbReference type="InterPro" id="IPR017871">
    <property type="entry name" value="ABC_transporter-like_CS"/>
</dbReference>
<dbReference type="SUPFAM" id="SSF52540">
    <property type="entry name" value="P-loop containing nucleoside triphosphate hydrolases"/>
    <property type="match status" value="1"/>
</dbReference>
<evidence type="ECO:0000256" key="2">
    <source>
        <dbReference type="ARBA" id="ARBA00022448"/>
    </source>
</evidence>
<proteinExistence type="inferred from homology"/>
<dbReference type="GO" id="GO:0016887">
    <property type="term" value="F:ATP hydrolysis activity"/>
    <property type="evidence" value="ECO:0007669"/>
    <property type="project" value="InterPro"/>
</dbReference>